<dbReference type="EMBL" id="JAAKFY010000002">
    <property type="protein sequence ID" value="KAF3860003.1"/>
    <property type="molecule type" value="Genomic_DNA"/>
</dbReference>
<keyword evidence="4" id="KW-1185">Reference proteome</keyword>
<keyword evidence="2" id="KW-1133">Transmembrane helix</keyword>
<keyword evidence="2" id="KW-0472">Membrane</keyword>
<proteinExistence type="predicted"/>
<feature type="compositionally biased region" description="Basic and acidic residues" evidence="1">
    <location>
        <begin position="263"/>
        <end position="273"/>
    </location>
</feature>
<feature type="region of interest" description="Disordered" evidence="1">
    <location>
        <begin position="259"/>
        <end position="282"/>
    </location>
</feature>
<evidence type="ECO:0000256" key="1">
    <source>
        <dbReference type="SAM" id="MobiDB-lite"/>
    </source>
</evidence>
<evidence type="ECO:0000313" key="4">
    <source>
        <dbReference type="Proteomes" id="UP000518266"/>
    </source>
</evidence>
<reference evidence="3 4" key="1">
    <citation type="submission" date="2020-03" db="EMBL/GenBank/DDBJ databases">
        <title>Dissostichus mawsoni Genome sequencing and assembly.</title>
        <authorList>
            <person name="Park H."/>
        </authorList>
    </citation>
    <scope>NUCLEOTIDE SEQUENCE [LARGE SCALE GENOMIC DNA]</scope>
    <source>
        <strain evidence="3">DM0001</strain>
        <tissue evidence="3">Muscle</tissue>
    </source>
</reference>
<evidence type="ECO:0000313" key="3">
    <source>
        <dbReference type="EMBL" id="KAF3860003.1"/>
    </source>
</evidence>
<gene>
    <name evidence="3" type="ORF">F7725_000258</name>
</gene>
<protein>
    <submittedName>
        <fullName evidence="3">Uncharacterized protein</fullName>
    </submittedName>
</protein>
<dbReference type="AlphaFoldDB" id="A0A7J5ZEH7"/>
<organism evidence="3 4">
    <name type="scientific">Dissostichus mawsoni</name>
    <name type="common">Antarctic cod</name>
    <dbReference type="NCBI Taxonomy" id="36200"/>
    <lineage>
        <taxon>Eukaryota</taxon>
        <taxon>Metazoa</taxon>
        <taxon>Chordata</taxon>
        <taxon>Craniata</taxon>
        <taxon>Vertebrata</taxon>
        <taxon>Euteleostomi</taxon>
        <taxon>Actinopterygii</taxon>
        <taxon>Neopterygii</taxon>
        <taxon>Teleostei</taxon>
        <taxon>Neoteleostei</taxon>
        <taxon>Acanthomorphata</taxon>
        <taxon>Eupercaria</taxon>
        <taxon>Perciformes</taxon>
        <taxon>Notothenioidei</taxon>
        <taxon>Nototheniidae</taxon>
        <taxon>Dissostichus</taxon>
    </lineage>
</organism>
<sequence length="439" mass="47369">MCLKLPGASSVLPDAKVFKSCSRCPSHSESLSSGSLYLLSIGGQGPEVGVGESLKSSSLVLLVERPRTEVGVGGSLKSSFLVLLVERVGVGESLKSSFLVLLVERPGPEVRVGESLKSSSLVLLVERPRTEVGVGGSLKSSFLVLLVERPRPEVGVGESLKSSFLVLLVERPGPEVRVGESLKSSSLILLVERPRTEVGVGESLKSFSLVLLVERPRPEVGVGESLKSSSLHASSQVLLVEKPRPDVDGGAEDIPLAVQNRPEGQRRKGEMPAKKSLVGAARQEGAPWGSRGIREARARCGECRVAGVLFPDPLRGEDEAWCCWSEQDVPVAEKKPPEGQLPKGRSRDIQGEAWSEVPTHCLPKMYRWELLGERGEMSDIGITVITVTTIIFSVLFLLFHVPDLTYLFLIRSVVDKEITFIACRTIHDEVLRSCGGGLS</sequence>
<accession>A0A7J5ZEH7</accession>
<comment type="caution">
    <text evidence="3">The sequence shown here is derived from an EMBL/GenBank/DDBJ whole genome shotgun (WGS) entry which is preliminary data.</text>
</comment>
<dbReference type="Proteomes" id="UP000518266">
    <property type="component" value="Unassembled WGS sequence"/>
</dbReference>
<evidence type="ECO:0000256" key="2">
    <source>
        <dbReference type="SAM" id="Phobius"/>
    </source>
</evidence>
<feature type="transmembrane region" description="Helical" evidence="2">
    <location>
        <begin position="380"/>
        <end position="401"/>
    </location>
</feature>
<name>A0A7J5ZEH7_DISMA</name>
<keyword evidence="2" id="KW-0812">Transmembrane</keyword>